<evidence type="ECO:0000256" key="7">
    <source>
        <dbReference type="ARBA" id="ARBA00023163"/>
    </source>
</evidence>
<dbReference type="InterPro" id="IPR013088">
    <property type="entry name" value="Znf_NHR/GATA"/>
</dbReference>
<protein>
    <submittedName>
        <fullName evidence="14">Nuclear receptor</fullName>
    </submittedName>
</protein>
<feature type="domain" description="NR LBD" evidence="12">
    <location>
        <begin position="236"/>
        <end position="434"/>
    </location>
</feature>
<keyword evidence="8" id="KW-0675">Receptor</keyword>
<dbReference type="Pfam" id="PF00104">
    <property type="entry name" value="Hormone_recep"/>
    <property type="match status" value="1"/>
</dbReference>
<evidence type="ECO:0000256" key="6">
    <source>
        <dbReference type="ARBA" id="ARBA00023125"/>
    </source>
</evidence>
<dbReference type="Gene3D" id="3.30.50.10">
    <property type="entry name" value="Erythroid Transcription Factor GATA-1, subunit A"/>
    <property type="match status" value="1"/>
</dbReference>
<dbReference type="Proteomes" id="UP000887563">
    <property type="component" value="Unplaced"/>
</dbReference>
<feature type="region of interest" description="Disordered" evidence="10">
    <location>
        <begin position="39"/>
        <end position="65"/>
    </location>
</feature>
<evidence type="ECO:0000259" key="12">
    <source>
        <dbReference type="PROSITE" id="PS51843"/>
    </source>
</evidence>
<evidence type="ECO:0000256" key="9">
    <source>
        <dbReference type="ARBA" id="ARBA00023242"/>
    </source>
</evidence>
<dbReference type="SUPFAM" id="SSF57716">
    <property type="entry name" value="Glucocorticoid receptor-like (DNA-binding domain)"/>
    <property type="match status" value="1"/>
</dbReference>
<organism evidence="13 14">
    <name type="scientific">Meloidogyne incognita</name>
    <name type="common">Southern root-knot nematode worm</name>
    <name type="synonym">Oxyuris incognita</name>
    <dbReference type="NCBI Taxonomy" id="6306"/>
    <lineage>
        <taxon>Eukaryota</taxon>
        <taxon>Metazoa</taxon>
        <taxon>Ecdysozoa</taxon>
        <taxon>Nematoda</taxon>
        <taxon>Chromadorea</taxon>
        <taxon>Rhabditida</taxon>
        <taxon>Tylenchina</taxon>
        <taxon>Tylenchomorpha</taxon>
        <taxon>Tylenchoidea</taxon>
        <taxon>Meloidogynidae</taxon>
        <taxon>Meloidogyninae</taxon>
        <taxon>Meloidogyne</taxon>
        <taxon>Meloidogyne incognita group</taxon>
    </lineage>
</organism>
<dbReference type="InterPro" id="IPR001723">
    <property type="entry name" value="Nuclear_hrmn_rcpt"/>
</dbReference>
<dbReference type="PANTHER" id="PTHR24083">
    <property type="entry name" value="NUCLEAR HORMONE RECEPTOR"/>
    <property type="match status" value="1"/>
</dbReference>
<dbReference type="SMART" id="SM00399">
    <property type="entry name" value="ZnF_C4"/>
    <property type="match status" value="1"/>
</dbReference>
<evidence type="ECO:0000259" key="11">
    <source>
        <dbReference type="PROSITE" id="PS51030"/>
    </source>
</evidence>
<dbReference type="SMART" id="SM00430">
    <property type="entry name" value="HOLI"/>
    <property type="match status" value="1"/>
</dbReference>
<dbReference type="PRINTS" id="PR00398">
    <property type="entry name" value="STRDHORMONER"/>
</dbReference>
<keyword evidence="5" id="KW-0805">Transcription regulation</keyword>
<sequence length="434" mass="49756">MSDFYFFNNLNTQILKKGNINKINNEFFVDKQKYNDNEEETRGINEGLNKSEDSSVPKNSKKKRAFPTNCTVCGHIASGYVFYNAMCCDGCKHFFRRCISNKNMFKCNNNGDCDVSKGSLKCKSCRFDKCILAGMNVMTLRGNNAEAFMETHTHIKNRLKYLILQGKAVKEHIEKNAFEVSNSAAETPITIGQDTQIIEFLLLIDKKARQIRNSRVNVPEWYYGYPCNSLEILLTRPENLLATSQEYTNEKHLNVPETFSFILKNGPFLLRPSTLTEDLLLIVDFAKTLPFFNKMYLSDKICLLTSIAMPLVILAERQFSCSKKCETVTLPCGISLFDCFSGEHYNGDLTVKKYVKRVFLNSMEPFTQLQLSDEEYVLIRALIYSHMVTEGLSQYGRQMLQIEAENYAKILITILQVIPNPGHWTKSIPQYTLK</sequence>
<dbReference type="WBParaSite" id="Minc3s00166g06563">
    <property type="protein sequence ID" value="Minc3s00166g06563"/>
    <property type="gene ID" value="Minc3s00166g06563"/>
</dbReference>
<dbReference type="InterPro" id="IPR001628">
    <property type="entry name" value="Znf_hrmn_rcpt"/>
</dbReference>
<dbReference type="InterPro" id="IPR000536">
    <property type="entry name" value="Nucl_hrmn_rcpt_lig-bd"/>
</dbReference>
<evidence type="ECO:0000256" key="5">
    <source>
        <dbReference type="ARBA" id="ARBA00023015"/>
    </source>
</evidence>
<evidence type="ECO:0000256" key="4">
    <source>
        <dbReference type="ARBA" id="ARBA00022833"/>
    </source>
</evidence>
<keyword evidence="3" id="KW-0863">Zinc-finger</keyword>
<dbReference type="PROSITE" id="PS51843">
    <property type="entry name" value="NR_LBD"/>
    <property type="match status" value="1"/>
</dbReference>
<dbReference type="Pfam" id="PF00105">
    <property type="entry name" value="zf-C4"/>
    <property type="match status" value="1"/>
</dbReference>
<evidence type="ECO:0000256" key="3">
    <source>
        <dbReference type="ARBA" id="ARBA00022771"/>
    </source>
</evidence>
<keyword evidence="7" id="KW-0804">Transcription</keyword>
<feature type="domain" description="Nuclear receptor" evidence="11">
    <location>
        <begin position="67"/>
        <end position="142"/>
    </location>
</feature>
<dbReference type="SUPFAM" id="SSF48508">
    <property type="entry name" value="Nuclear receptor ligand-binding domain"/>
    <property type="match status" value="1"/>
</dbReference>
<accession>A0A914KXX8</accession>
<dbReference type="PROSITE" id="PS51030">
    <property type="entry name" value="NUCLEAR_REC_DBD_2"/>
    <property type="match status" value="1"/>
</dbReference>
<feature type="compositionally biased region" description="Basic and acidic residues" evidence="10">
    <location>
        <begin position="39"/>
        <end position="55"/>
    </location>
</feature>
<dbReference type="Gene3D" id="1.10.565.10">
    <property type="entry name" value="Retinoid X Receptor"/>
    <property type="match status" value="1"/>
</dbReference>
<dbReference type="InterPro" id="IPR050274">
    <property type="entry name" value="Nuclear_hormone_rcpt_NR2"/>
</dbReference>
<reference evidence="14" key="1">
    <citation type="submission" date="2022-11" db="UniProtKB">
        <authorList>
            <consortium name="WormBaseParasite"/>
        </authorList>
    </citation>
    <scope>IDENTIFICATION</scope>
</reference>
<keyword evidence="4" id="KW-0862">Zinc</keyword>
<keyword evidence="9" id="KW-0539">Nucleus</keyword>
<evidence type="ECO:0000256" key="10">
    <source>
        <dbReference type="SAM" id="MobiDB-lite"/>
    </source>
</evidence>
<keyword evidence="13" id="KW-1185">Reference proteome</keyword>
<evidence type="ECO:0000313" key="14">
    <source>
        <dbReference type="WBParaSite" id="Minc3s00166g06563"/>
    </source>
</evidence>
<dbReference type="PRINTS" id="PR00047">
    <property type="entry name" value="STROIDFINGER"/>
</dbReference>
<dbReference type="GO" id="GO:0043565">
    <property type="term" value="F:sequence-specific DNA binding"/>
    <property type="evidence" value="ECO:0007669"/>
    <property type="project" value="InterPro"/>
</dbReference>
<evidence type="ECO:0000256" key="8">
    <source>
        <dbReference type="ARBA" id="ARBA00023170"/>
    </source>
</evidence>
<name>A0A914KXX8_MELIC</name>
<proteinExistence type="inferred from homology"/>
<keyword evidence="6" id="KW-0238">DNA-binding</keyword>
<keyword evidence="2" id="KW-0479">Metal-binding</keyword>
<evidence type="ECO:0000313" key="13">
    <source>
        <dbReference type="Proteomes" id="UP000887563"/>
    </source>
</evidence>
<evidence type="ECO:0000256" key="2">
    <source>
        <dbReference type="ARBA" id="ARBA00022723"/>
    </source>
</evidence>
<dbReference type="GO" id="GO:0008270">
    <property type="term" value="F:zinc ion binding"/>
    <property type="evidence" value="ECO:0007669"/>
    <property type="project" value="UniProtKB-KW"/>
</dbReference>
<evidence type="ECO:0000256" key="1">
    <source>
        <dbReference type="ARBA" id="ARBA00005993"/>
    </source>
</evidence>
<dbReference type="GO" id="GO:0003700">
    <property type="term" value="F:DNA-binding transcription factor activity"/>
    <property type="evidence" value="ECO:0007669"/>
    <property type="project" value="InterPro"/>
</dbReference>
<comment type="similarity">
    <text evidence="1">Belongs to the nuclear hormone receptor family.</text>
</comment>
<dbReference type="AlphaFoldDB" id="A0A914KXX8"/>
<dbReference type="InterPro" id="IPR035500">
    <property type="entry name" value="NHR-like_dom_sf"/>
</dbReference>